<dbReference type="SUPFAM" id="SSF56317">
    <property type="entry name" value="Carbon-nitrogen hydrolase"/>
    <property type="match status" value="1"/>
</dbReference>
<keyword evidence="2" id="KW-0012">Acyltransferase</keyword>
<dbReference type="PROSITE" id="PS01227">
    <property type="entry name" value="UPF0012"/>
    <property type="match status" value="1"/>
</dbReference>
<keyword evidence="2" id="KW-0808">Transferase</keyword>
<dbReference type="PANTHER" id="PTHR23088:SF27">
    <property type="entry name" value="DEAMINATED GLUTATHIONE AMIDASE"/>
    <property type="match status" value="1"/>
</dbReference>
<proteinExistence type="predicted"/>
<dbReference type="HOGENOM" id="CLU_030130_3_8_2"/>
<dbReference type="PANTHER" id="PTHR23088">
    <property type="entry name" value="NITRILASE-RELATED"/>
    <property type="match status" value="1"/>
</dbReference>
<protein>
    <submittedName>
        <fullName evidence="2">Nitrilase/cyanide hydratase and apolipoprotein N-acyltransferase</fullName>
    </submittedName>
</protein>
<reference evidence="2 3" key="2">
    <citation type="journal article" date="2016" name="ISME J.">
        <title>Physiological and genomic characterization of two novel marine thaumarchaeal strains indicates niche differentiation.</title>
        <authorList>
            <person name="Bayer B."/>
            <person name="Vojvoda J."/>
            <person name="Offre P."/>
            <person name="Alves R.J."/>
            <person name="Elisabeth N.H."/>
            <person name="Garcia J.A."/>
            <person name="Volland J.M."/>
            <person name="Srivastava A."/>
            <person name="Schleper C."/>
            <person name="Herndl G.J."/>
        </authorList>
    </citation>
    <scope>NUCLEOTIDE SEQUENCE [LARGE SCALE GENOMIC DNA]</scope>
    <source>
        <strain evidence="2 3">NF5</strain>
    </source>
</reference>
<dbReference type="Pfam" id="PF00795">
    <property type="entry name" value="CN_hydrolase"/>
    <property type="match status" value="1"/>
</dbReference>
<gene>
    <name evidence="2" type="ORF">NADRNF5_1498</name>
</gene>
<dbReference type="InterPro" id="IPR001110">
    <property type="entry name" value="UPF0012_CS"/>
</dbReference>
<dbReference type="KEGG" id="nin:NADRNF5_1498"/>
<dbReference type="InterPro" id="IPR003010">
    <property type="entry name" value="C-N_Hydrolase"/>
</dbReference>
<accession>A0A0D5C2Z9</accession>
<dbReference type="Proteomes" id="UP000032408">
    <property type="component" value="Chromosome"/>
</dbReference>
<dbReference type="GO" id="GO:0016746">
    <property type="term" value="F:acyltransferase activity"/>
    <property type="evidence" value="ECO:0007669"/>
    <property type="project" value="UniProtKB-KW"/>
</dbReference>
<dbReference type="InterPro" id="IPR036526">
    <property type="entry name" value="C-N_Hydrolase_sf"/>
</dbReference>
<keyword evidence="3" id="KW-1185">Reference proteome</keyword>
<evidence type="ECO:0000259" key="1">
    <source>
        <dbReference type="PROSITE" id="PS50263"/>
    </source>
</evidence>
<dbReference type="AlphaFoldDB" id="A0A0D5C2Z9"/>
<evidence type="ECO:0000313" key="2">
    <source>
        <dbReference type="EMBL" id="AJW71179.1"/>
    </source>
</evidence>
<sequence length="249" mass="28699">MDSKIMVKLGVIQTKSYDSNQKGISKVSEILKKLGRKETEIVCLPEQWLKNNEIKDFDLEFLEFKRIARDFAMTIIPGAFYEIKKNTSIISPIIGPEGEFIGRQEKIHPFDYERKNVKPGKEAKIFNTSCKFGIIICYDMVFPNVANILTKKGAQVLFSPSRIVRRGIVPWQMYVQIRALENRIPIIAANVENKKYGGNSIIVDLSENNKIMTTNMIKLKGESQKSKEFELEKYESSRKIRFSDSNKFQ</sequence>
<reference evidence="3" key="1">
    <citation type="submission" date="2015-03" db="EMBL/GenBank/DDBJ databases">
        <title>Characterization of two novel Thaumarchaeota isolated from the Northern Adriatic Sea.</title>
        <authorList>
            <person name="Bayer B."/>
            <person name="Vojvoda J."/>
            <person name="Offre P."/>
            <person name="Srivastava A."/>
            <person name="Elisabeth N."/>
            <person name="Garcia J.A.L."/>
            <person name="Schleper C."/>
            <person name="Herndl G.J."/>
        </authorList>
    </citation>
    <scope>NUCLEOTIDE SEQUENCE [LARGE SCALE GENOMIC DNA]</scope>
    <source>
        <strain evidence="3">NF5</strain>
    </source>
</reference>
<keyword evidence="2" id="KW-0449">Lipoprotein</keyword>
<evidence type="ECO:0000313" key="3">
    <source>
        <dbReference type="Proteomes" id="UP000032408"/>
    </source>
</evidence>
<dbReference type="Gene3D" id="3.60.110.10">
    <property type="entry name" value="Carbon-nitrogen hydrolase"/>
    <property type="match status" value="1"/>
</dbReference>
<organism evidence="2 3">
    <name type="scientific">Nitrosopumilus adriaticus</name>
    <dbReference type="NCBI Taxonomy" id="1580092"/>
    <lineage>
        <taxon>Archaea</taxon>
        <taxon>Nitrososphaerota</taxon>
        <taxon>Nitrososphaeria</taxon>
        <taxon>Nitrosopumilales</taxon>
        <taxon>Nitrosopumilaceae</taxon>
        <taxon>Nitrosopumilus</taxon>
    </lineage>
</organism>
<dbReference type="EMBL" id="CP011070">
    <property type="protein sequence ID" value="AJW71179.1"/>
    <property type="molecule type" value="Genomic_DNA"/>
</dbReference>
<dbReference type="STRING" id="1580092.NADRNF5_1498"/>
<name>A0A0D5C2Z9_9ARCH</name>
<dbReference type="PROSITE" id="PS50263">
    <property type="entry name" value="CN_HYDROLASE"/>
    <property type="match status" value="1"/>
</dbReference>
<feature type="domain" description="CN hydrolase" evidence="1">
    <location>
        <begin position="7"/>
        <end position="233"/>
    </location>
</feature>
<dbReference type="CDD" id="cd07197">
    <property type="entry name" value="nitrilase"/>
    <property type="match status" value="1"/>
</dbReference>